<dbReference type="EMBL" id="FNLM01000003">
    <property type="protein sequence ID" value="SDT83781.1"/>
    <property type="molecule type" value="Genomic_DNA"/>
</dbReference>
<dbReference type="Proteomes" id="UP000183180">
    <property type="component" value="Unassembled WGS sequence"/>
</dbReference>
<protein>
    <submittedName>
        <fullName evidence="2">Uncharacterized protein</fullName>
    </submittedName>
</protein>
<feature type="region of interest" description="Disordered" evidence="1">
    <location>
        <begin position="116"/>
        <end position="136"/>
    </location>
</feature>
<name>A0A1H2DM07_9ACTN</name>
<evidence type="ECO:0000256" key="1">
    <source>
        <dbReference type="SAM" id="MobiDB-lite"/>
    </source>
</evidence>
<sequence length="206" mass="22266">MGIIVLPISVRCHHVTGKSSTELSMTLSANPRTTPDSSLTAALLRRNSEGGEVVVRIEWNQKAFKDVRYGRTSDIISELEGHAERIADDASAMARHVRGGFTAGMHVPRAVGVPLSSPPTTRRNATMPQQHDPQGSRITDVDTHAGGALHLPSGAAGVKFSTTSQKTLPIREGFSYRRPTDRSLDRARILVELYGSTPRQPGHGVD</sequence>
<gene>
    <name evidence="2" type="ORF">SAMN04488548_10321</name>
</gene>
<evidence type="ECO:0000313" key="3">
    <source>
        <dbReference type="Proteomes" id="UP000183180"/>
    </source>
</evidence>
<dbReference type="AlphaFoldDB" id="A0A1H2DM07"/>
<reference evidence="2 3" key="1">
    <citation type="submission" date="2016-10" db="EMBL/GenBank/DDBJ databases">
        <authorList>
            <person name="de Groot N.N."/>
        </authorList>
    </citation>
    <scope>NUCLEOTIDE SEQUENCE [LARGE SCALE GENOMIC DNA]</scope>
    <source>
        <strain evidence="2 3">DSM 44215</strain>
    </source>
</reference>
<proteinExistence type="predicted"/>
<accession>A0A1H2DM07</accession>
<organism evidence="2 3">
    <name type="scientific">Gordonia westfalica</name>
    <dbReference type="NCBI Taxonomy" id="158898"/>
    <lineage>
        <taxon>Bacteria</taxon>
        <taxon>Bacillati</taxon>
        <taxon>Actinomycetota</taxon>
        <taxon>Actinomycetes</taxon>
        <taxon>Mycobacteriales</taxon>
        <taxon>Gordoniaceae</taxon>
        <taxon>Gordonia</taxon>
    </lineage>
</organism>
<feature type="compositionally biased region" description="Polar residues" evidence="1">
    <location>
        <begin position="118"/>
        <end position="136"/>
    </location>
</feature>
<evidence type="ECO:0000313" key="2">
    <source>
        <dbReference type="EMBL" id="SDT83781.1"/>
    </source>
</evidence>